<keyword evidence="1" id="KW-1185">Reference proteome</keyword>
<evidence type="ECO:0000313" key="1">
    <source>
        <dbReference type="Proteomes" id="UP000095283"/>
    </source>
</evidence>
<dbReference type="AlphaFoldDB" id="A0A1I7XA02"/>
<dbReference type="WBParaSite" id="Hba_14343">
    <property type="protein sequence ID" value="Hba_14343"/>
    <property type="gene ID" value="Hba_14343"/>
</dbReference>
<proteinExistence type="predicted"/>
<evidence type="ECO:0000313" key="2">
    <source>
        <dbReference type="WBParaSite" id="Hba_14343"/>
    </source>
</evidence>
<accession>A0A1I7XA02</accession>
<dbReference type="Proteomes" id="UP000095283">
    <property type="component" value="Unplaced"/>
</dbReference>
<protein>
    <submittedName>
        <fullName evidence="2">Uncharacterized protein</fullName>
    </submittedName>
</protein>
<reference evidence="2" key="1">
    <citation type="submission" date="2016-11" db="UniProtKB">
        <authorList>
            <consortium name="WormBaseParasite"/>
        </authorList>
    </citation>
    <scope>IDENTIFICATION</scope>
</reference>
<name>A0A1I7XA02_HETBA</name>
<organism evidence="1 2">
    <name type="scientific">Heterorhabditis bacteriophora</name>
    <name type="common">Entomopathogenic nematode worm</name>
    <dbReference type="NCBI Taxonomy" id="37862"/>
    <lineage>
        <taxon>Eukaryota</taxon>
        <taxon>Metazoa</taxon>
        <taxon>Ecdysozoa</taxon>
        <taxon>Nematoda</taxon>
        <taxon>Chromadorea</taxon>
        <taxon>Rhabditida</taxon>
        <taxon>Rhabditina</taxon>
        <taxon>Rhabditomorpha</taxon>
        <taxon>Strongyloidea</taxon>
        <taxon>Heterorhabditidae</taxon>
        <taxon>Heterorhabditis</taxon>
    </lineage>
</organism>
<sequence>MTANLQFSDCSSDFSDDLCRFLIVVVYLCFSYYCF</sequence>